<feature type="compositionally biased region" description="Polar residues" evidence="1">
    <location>
        <begin position="52"/>
        <end position="61"/>
    </location>
</feature>
<evidence type="ECO:0000313" key="3">
    <source>
        <dbReference type="Proteomes" id="UP000189670"/>
    </source>
</evidence>
<dbReference type="Proteomes" id="UP000189670">
    <property type="component" value="Unassembled WGS sequence"/>
</dbReference>
<reference evidence="3" key="1">
    <citation type="submission" date="2012-11" db="EMBL/GenBank/DDBJ databases">
        <authorList>
            <person name="Lucero-Rivera Y.E."/>
            <person name="Tovar-Ramirez D."/>
        </authorList>
    </citation>
    <scope>NUCLEOTIDE SEQUENCE [LARGE SCALE GENOMIC DNA]</scope>
    <source>
        <strain evidence="3">Araruama</strain>
    </source>
</reference>
<feature type="compositionally biased region" description="Basic and acidic residues" evidence="1">
    <location>
        <begin position="36"/>
        <end position="51"/>
    </location>
</feature>
<evidence type="ECO:0000256" key="1">
    <source>
        <dbReference type="SAM" id="MobiDB-lite"/>
    </source>
</evidence>
<comment type="caution">
    <text evidence="2">The sequence shown here is derived from an EMBL/GenBank/DDBJ whole genome shotgun (WGS) entry which is preliminary data.</text>
</comment>
<name>A0A1V1P0G8_9BACT</name>
<organism evidence="2 3">
    <name type="scientific">Candidatus Magnetoglobus multicellularis str. Araruama</name>
    <dbReference type="NCBI Taxonomy" id="890399"/>
    <lineage>
        <taxon>Bacteria</taxon>
        <taxon>Pseudomonadati</taxon>
        <taxon>Thermodesulfobacteriota</taxon>
        <taxon>Desulfobacteria</taxon>
        <taxon>Desulfobacterales</taxon>
        <taxon>Desulfobacteraceae</taxon>
        <taxon>Candidatus Magnetoglobus</taxon>
    </lineage>
</organism>
<feature type="region of interest" description="Disordered" evidence="1">
    <location>
        <begin position="36"/>
        <end position="64"/>
    </location>
</feature>
<sequence>MALLEPEKVSDYEVKWISDSLDKKYQDVEALKKKEFQSEAKKEKEKEKEAQDNQSIYNYETKNPVAKEAETTQPAIVYNKDFQKTDTKASSVHMRVESRLLIEDIKDVEAAVIEPEKAAIKHLTAKELQPKKKFVDKIKGFFAKLG</sequence>
<proteinExistence type="predicted"/>
<dbReference type="EMBL" id="ATBP01000983">
    <property type="protein sequence ID" value="ETR68362.1"/>
    <property type="molecule type" value="Genomic_DNA"/>
</dbReference>
<dbReference type="AlphaFoldDB" id="A0A1V1P0G8"/>
<evidence type="ECO:0000313" key="2">
    <source>
        <dbReference type="EMBL" id="ETR68362.1"/>
    </source>
</evidence>
<protein>
    <submittedName>
        <fullName evidence="2">Uncharacterized protein</fullName>
    </submittedName>
</protein>
<accession>A0A1V1P0G8</accession>
<gene>
    <name evidence="2" type="ORF">OMM_10606</name>
</gene>